<evidence type="ECO:0000313" key="1">
    <source>
        <dbReference type="EMBL" id="MBA4723698.1"/>
    </source>
</evidence>
<dbReference type="EMBL" id="JACETM010000002">
    <property type="protein sequence ID" value="MBA4723698.1"/>
    <property type="molecule type" value="Genomic_DNA"/>
</dbReference>
<dbReference type="PANTHER" id="PTHR40080:SF1">
    <property type="entry name" value="TRPR-LIKE PROTEIN YERC_YECD"/>
    <property type="match status" value="1"/>
</dbReference>
<dbReference type="NCBIfam" id="TIGR02531">
    <property type="entry name" value="yecD_yerC"/>
    <property type="match status" value="1"/>
</dbReference>
<dbReference type="Proteomes" id="UP000585327">
    <property type="component" value="Unassembled WGS sequence"/>
</dbReference>
<dbReference type="InterPro" id="IPR013368">
    <property type="entry name" value="YecD_YerC"/>
</dbReference>
<dbReference type="InterPro" id="IPR000831">
    <property type="entry name" value="Trp_repress"/>
</dbReference>
<proteinExistence type="predicted"/>
<dbReference type="InterPro" id="IPR010921">
    <property type="entry name" value="Trp_repressor/repl_initiator"/>
</dbReference>
<protein>
    <submittedName>
        <fullName evidence="1">Transcriptional regulator</fullName>
    </submittedName>
</protein>
<gene>
    <name evidence="1" type="ORF">H2021_00620</name>
</gene>
<dbReference type="InterPro" id="IPR038116">
    <property type="entry name" value="TrpR-like_sf"/>
</dbReference>
<comment type="caution">
    <text evidence="1">The sequence shown here is derived from an EMBL/GenBank/DDBJ whole genome shotgun (WGS) entry which is preliminary data.</text>
</comment>
<dbReference type="GO" id="GO:0003700">
    <property type="term" value="F:DNA-binding transcription factor activity"/>
    <property type="evidence" value="ECO:0007669"/>
    <property type="project" value="InterPro"/>
</dbReference>
<dbReference type="SUPFAM" id="SSF48295">
    <property type="entry name" value="TrpR-like"/>
    <property type="match status" value="1"/>
</dbReference>
<dbReference type="PANTHER" id="PTHR40080">
    <property type="entry name" value="LMO1763 PROTEIN"/>
    <property type="match status" value="1"/>
</dbReference>
<dbReference type="PIRSF" id="PIRSF012508">
    <property type="entry name" value="YerC"/>
    <property type="match status" value="1"/>
</dbReference>
<reference evidence="1 2" key="1">
    <citation type="submission" date="2020-06" db="EMBL/GenBank/DDBJ databases">
        <title>Dysbiosis in marine aquaculture revealed through microbiome analysis: reverse ecology for environmental sustainability.</title>
        <authorList>
            <person name="Haro-Moreno J.M."/>
            <person name="Coutinho F.H."/>
            <person name="Zaragoza-Solas A."/>
            <person name="Picazo A."/>
            <person name="Almagro-Moreno S."/>
            <person name="Lopez-Perez M."/>
        </authorList>
    </citation>
    <scope>NUCLEOTIDE SEQUENCE [LARGE SCALE GENOMIC DNA]</scope>
    <source>
        <strain evidence="1">MCMED-G42</strain>
    </source>
</reference>
<accession>A0A838YVY8</accession>
<sequence>MKYTELSKALLMLTNKKQVDEFLNDLCTPAELKALNERWLVAQTLFDEKLSYREIANKHKTSTTTVTRVARFLTNEPNQGYTRILKKLKK</sequence>
<dbReference type="AlphaFoldDB" id="A0A838YVY8"/>
<dbReference type="Gene3D" id="1.10.1270.10">
    <property type="entry name" value="TrpR-like"/>
    <property type="match status" value="1"/>
</dbReference>
<dbReference type="Pfam" id="PF01371">
    <property type="entry name" value="Trp_repressor"/>
    <property type="match status" value="1"/>
</dbReference>
<organism evidence="1 2">
    <name type="scientific">SAR86 cluster bacterium</name>
    <dbReference type="NCBI Taxonomy" id="2030880"/>
    <lineage>
        <taxon>Bacteria</taxon>
        <taxon>Pseudomonadati</taxon>
        <taxon>Pseudomonadota</taxon>
        <taxon>Gammaproteobacteria</taxon>
        <taxon>SAR86 cluster</taxon>
    </lineage>
</organism>
<name>A0A838YVY8_9GAMM</name>
<evidence type="ECO:0000313" key="2">
    <source>
        <dbReference type="Proteomes" id="UP000585327"/>
    </source>
</evidence>
<dbReference type="GO" id="GO:0043565">
    <property type="term" value="F:sequence-specific DNA binding"/>
    <property type="evidence" value="ECO:0007669"/>
    <property type="project" value="InterPro"/>
</dbReference>